<dbReference type="Proteomes" id="UP000609651">
    <property type="component" value="Unassembled WGS sequence"/>
</dbReference>
<protein>
    <submittedName>
        <fullName evidence="2">Uncharacterized protein</fullName>
    </submittedName>
</protein>
<keyword evidence="3" id="KW-1185">Reference proteome</keyword>
<feature type="region of interest" description="Disordered" evidence="1">
    <location>
        <begin position="82"/>
        <end position="105"/>
    </location>
</feature>
<comment type="caution">
    <text evidence="2">The sequence shown here is derived from an EMBL/GenBank/DDBJ whole genome shotgun (WGS) entry which is preliminary data.</text>
</comment>
<evidence type="ECO:0000256" key="1">
    <source>
        <dbReference type="SAM" id="MobiDB-lite"/>
    </source>
</evidence>
<organism evidence="2 3">
    <name type="scientific">Alienimonas chondri</name>
    <dbReference type="NCBI Taxonomy" id="2681879"/>
    <lineage>
        <taxon>Bacteria</taxon>
        <taxon>Pseudomonadati</taxon>
        <taxon>Planctomycetota</taxon>
        <taxon>Planctomycetia</taxon>
        <taxon>Planctomycetales</taxon>
        <taxon>Planctomycetaceae</taxon>
        <taxon>Alienimonas</taxon>
    </lineage>
</organism>
<sequence>MSDSADPPGPPSFHLDGRLYVKEMQSWKAVVKRDFAKLYCHAKMPGEDFYHLLTGGEVYLDNGESKLCLNCAVRTGVLTTDRQHWQRETKPTDIRSIPNSDVGLD</sequence>
<dbReference type="RefSeq" id="WP_246254901.1">
    <property type="nucleotide sequence ID" value="NZ_WTPX01000052.1"/>
</dbReference>
<dbReference type="EMBL" id="WTPX01000052">
    <property type="protein sequence ID" value="NNJ25857.1"/>
    <property type="molecule type" value="Genomic_DNA"/>
</dbReference>
<gene>
    <name evidence="2" type="ORF">LzC2_19320</name>
</gene>
<evidence type="ECO:0000313" key="3">
    <source>
        <dbReference type="Proteomes" id="UP000609651"/>
    </source>
</evidence>
<evidence type="ECO:0000313" key="2">
    <source>
        <dbReference type="EMBL" id="NNJ25857.1"/>
    </source>
</evidence>
<name>A0ABX1VCJ7_9PLAN</name>
<feature type="compositionally biased region" description="Basic and acidic residues" evidence="1">
    <location>
        <begin position="82"/>
        <end position="93"/>
    </location>
</feature>
<proteinExistence type="predicted"/>
<reference evidence="2 3" key="1">
    <citation type="journal article" date="2020" name="Syst. Appl. Microbiol.">
        <title>Alienimonas chondri sp. nov., a novel planctomycete isolated from the biofilm of the red alga Chondrus crispus.</title>
        <authorList>
            <person name="Vitorino I."/>
            <person name="Albuquerque L."/>
            <person name="Wiegand S."/>
            <person name="Kallscheuer N."/>
            <person name="da Costa M.S."/>
            <person name="Lobo-da-Cunha A."/>
            <person name="Jogler C."/>
            <person name="Lage O.M."/>
        </authorList>
    </citation>
    <scope>NUCLEOTIDE SEQUENCE [LARGE SCALE GENOMIC DNA]</scope>
    <source>
        <strain evidence="2 3">LzC2</strain>
    </source>
</reference>
<accession>A0ABX1VCJ7</accession>